<evidence type="ECO:0000259" key="1">
    <source>
        <dbReference type="Pfam" id="PF14024"/>
    </source>
</evidence>
<sequence length="208" mass="24462">MPLLILLPTLSFLSESLYCLESAYWLEWSKAVDEREEKPMTEIEFWQLVTRETPAQDQISLADNLKSKLERLSDQELLEFDKIFGQQMRRSYFWSIWGAAYIITGCDSEYAFAEYRCFLISLGQDWYEKVIANPDEIARLTQWPEKDGYPYPFLDEYDLIAGQIFEDRTGEELPFIPSGKATPQGKKFTTKKKQLTLIYPQLSQRFPF</sequence>
<dbReference type="STRING" id="314608.KT99_07893"/>
<protein>
    <recommendedName>
        <fullName evidence="1">DUF4240 domain-containing protein</fullName>
    </recommendedName>
</protein>
<comment type="caution">
    <text evidence="2">The sequence shown here is derived from an EMBL/GenBank/DDBJ whole genome shotgun (WGS) entry which is preliminary data.</text>
</comment>
<keyword evidence="3" id="KW-1185">Reference proteome</keyword>
<name>A9D9D0_9GAMM</name>
<dbReference type="InterPro" id="IPR025334">
    <property type="entry name" value="DUF4240"/>
</dbReference>
<evidence type="ECO:0000313" key="2">
    <source>
        <dbReference type="EMBL" id="EDQ00766.1"/>
    </source>
</evidence>
<reference evidence="2 3" key="1">
    <citation type="submission" date="2007-10" db="EMBL/GenBank/DDBJ databases">
        <authorList>
            <person name="Yayanos A."/>
            <person name="Ferriera S."/>
            <person name="Johnson J."/>
            <person name="Kravitz S."/>
            <person name="Halpern A."/>
            <person name="Remington K."/>
            <person name="Beeson K."/>
            <person name="Tran B."/>
            <person name="Rogers Y.-H."/>
            <person name="Friedman R."/>
            <person name="Venter J.C."/>
        </authorList>
    </citation>
    <scope>NUCLEOTIDE SEQUENCE [LARGE SCALE GENOMIC DNA]</scope>
    <source>
        <strain evidence="2 3">KT99</strain>
    </source>
</reference>
<gene>
    <name evidence="2" type="ORF">KT99_07893</name>
</gene>
<dbReference type="Pfam" id="PF14024">
    <property type="entry name" value="DUF4240"/>
    <property type="match status" value="1"/>
</dbReference>
<accession>A9D9D0</accession>
<feature type="domain" description="DUF4240" evidence="1">
    <location>
        <begin position="40"/>
        <end position="166"/>
    </location>
</feature>
<proteinExistence type="predicted"/>
<dbReference type="EMBL" id="ABIC01000016">
    <property type="protein sequence ID" value="EDQ00766.1"/>
    <property type="molecule type" value="Genomic_DNA"/>
</dbReference>
<organism evidence="2 3">
    <name type="scientific">Shewanella benthica KT99</name>
    <dbReference type="NCBI Taxonomy" id="314608"/>
    <lineage>
        <taxon>Bacteria</taxon>
        <taxon>Pseudomonadati</taxon>
        <taxon>Pseudomonadota</taxon>
        <taxon>Gammaproteobacteria</taxon>
        <taxon>Alteromonadales</taxon>
        <taxon>Shewanellaceae</taxon>
        <taxon>Shewanella</taxon>
    </lineage>
</organism>
<dbReference type="Proteomes" id="UP000005839">
    <property type="component" value="Unassembled WGS sequence"/>
</dbReference>
<evidence type="ECO:0000313" key="3">
    <source>
        <dbReference type="Proteomes" id="UP000005839"/>
    </source>
</evidence>
<dbReference type="AlphaFoldDB" id="A9D9D0"/>